<sequence length="132" mass="14414">MPFYNSVPFIFLFCFLFFFFPNHLSLPRVAVPRPATSSSLSLSMLPTRSLLPQLLGEPPPRRPIDLAASIVAAMGVGSREKTPTPPSLCWPRLFVSFRLWFCSNARAGPATHGSPGRCSTKCARVTVGCLAC</sequence>
<name>A0A0E0KNT4_ORYPU</name>
<protein>
    <recommendedName>
        <fullName evidence="4">Secreted protein</fullName>
    </recommendedName>
</protein>
<dbReference type="AlphaFoldDB" id="A0A0E0KNT4"/>
<dbReference type="EnsemblPlants" id="OPUNC04G05650.4">
    <property type="protein sequence ID" value="OPUNC04G05650.4"/>
    <property type="gene ID" value="OPUNC04G05650"/>
</dbReference>
<dbReference type="Proteomes" id="UP000026962">
    <property type="component" value="Chromosome 4"/>
</dbReference>
<evidence type="ECO:0000313" key="3">
    <source>
        <dbReference type="Proteomes" id="UP000026962"/>
    </source>
</evidence>
<dbReference type="Gramene" id="OPUNC04G05650.4">
    <property type="protein sequence ID" value="OPUNC04G05650.4"/>
    <property type="gene ID" value="OPUNC04G05650"/>
</dbReference>
<evidence type="ECO:0008006" key="4">
    <source>
        <dbReference type="Google" id="ProtNLM"/>
    </source>
</evidence>
<dbReference type="Gramene" id="OPUNC04G05650.2">
    <property type="protein sequence ID" value="OPUNC04G05650.2"/>
    <property type="gene ID" value="OPUNC04G05650"/>
</dbReference>
<keyword evidence="1" id="KW-0732">Signal</keyword>
<dbReference type="HOGENOM" id="CLU_1920509_0_0_1"/>
<reference evidence="2" key="1">
    <citation type="submission" date="2015-04" db="UniProtKB">
        <authorList>
            <consortium name="EnsemblPlants"/>
        </authorList>
    </citation>
    <scope>IDENTIFICATION</scope>
</reference>
<evidence type="ECO:0000313" key="2">
    <source>
        <dbReference type="EnsemblPlants" id="OPUNC04G05650.4"/>
    </source>
</evidence>
<accession>A0A0E0KNT4</accession>
<evidence type="ECO:0000256" key="1">
    <source>
        <dbReference type="SAM" id="SignalP"/>
    </source>
</evidence>
<organism evidence="2">
    <name type="scientific">Oryza punctata</name>
    <name type="common">Red rice</name>
    <dbReference type="NCBI Taxonomy" id="4537"/>
    <lineage>
        <taxon>Eukaryota</taxon>
        <taxon>Viridiplantae</taxon>
        <taxon>Streptophyta</taxon>
        <taxon>Embryophyta</taxon>
        <taxon>Tracheophyta</taxon>
        <taxon>Spermatophyta</taxon>
        <taxon>Magnoliopsida</taxon>
        <taxon>Liliopsida</taxon>
        <taxon>Poales</taxon>
        <taxon>Poaceae</taxon>
        <taxon>BOP clade</taxon>
        <taxon>Oryzoideae</taxon>
        <taxon>Oryzeae</taxon>
        <taxon>Oryzinae</taxon>
        <taxon>Oryza</taxon>
    </lineage>
</organism>
<proteinExistence type="predicted"/>
<feature type="chain" id="PRO_5007398814" description="Secreted protein" evidence="1">
    <location>
        <begin position="26"/>
        <end position="132"/>
    </location>
</feature>
<feature type="signal peptide" evidence="1">
    <location>
        <begin position="1"/>
        <end position="25"/>
    </location>
</feature>
<reference evidence="2" key="2">
    <citation type="submission" date="2018-05" db="EMBL/GenBank/DDBJ databases">
        <title>OpunRS2 (Oryza punctata Reference Sequence Version 2).</title>
        <authorList>
            <person name="Zhang J."/>
            <person name="Kudrna D."/>
            <person name="Lee S."/>
            <person name="Talag J."/>
            <person name="Welchert J."/>
            <person name="Wing R.A."/>
        </authorList>
    </citation>
    <scope>NUCLEOTIDE SEQUENCE [LARGE SCALE GENOMIC DNA]</scope>
</reference>
<keyword evidence="3" id="KW-1185">Reference proteome</keyword>
<dbReference type="EnsemblPlants" id="OPUNC04G05650.2">
    <property type="protein sequence ID" value="OPUNC04G05650.2"/>
    <property type="gene ID" value="OPUNC04G05650"/>
</dbReference>